<feature type="compositionally biased region" description="Low complexity" evidence="2">
    <location>
        <begin position="230"/>
        <end position="245"/>
    </location>
</feature>
<evidence type="ECO:0000259" key="3">
    <source>
        <dbReference type="Pfam" id="PF03959"/>
    </source>
</evidence>
<dbReference type="OrthoDB" id="414698at2759"/>
<dbReference type="PANTHER" id="PTHR48070">
    <property type="entry name" value="ESTERASE OVCA2"/>
    <property type="match status" value="1"/>
</dbReference>
<evidence type="ECO:0000256" key="2">
    <source>
        <dbReference type="SAM" id="MobiDB-lite"/>
    </source>
</evidence>
<dbReference type="GO" id="GO:0016787">
    <property type="term" value="F:hydrolase activity"/>
    <property type="evidence" value="ECO:0007669"/>
    <property type="project" value="UniProtKB-KW"/>
</dbReference>
<proteinExistence type="predicted"/>
<keyword evidence="5" id="KW-1185">Reference proteome</keyword>
<comment type="caution">
    <text evidence="4">The sequence shown here is derived from an EMBL/GenBank/DDBJ whole genome shotgun (WGS) entry which is preliminary data.</text>
</comment>
<dbReference type="FunCoup" id="A0A2V0PAU7">
    <property type="interactions" value="1344"/>
</dbReference>
<dbReference type="GO" id="GO:0005737">
    <property type="term" value="C:cytoplasm"/>
    <property type="evidence" value="ECO:0007669"/>
    <property type="project" value="TreeGrafter"/>
</dbReference>
<dbReference type="GO" id="GO:0005634">
    <property type="term" value="C:nucleus"/>
    <property type="evidence" value="ECO:0007669"/>
    <property type="project" value="TreeGrafter"/>
</dbReference>
<name>A0A2V0PAU7_9CHLO</name>
<gene>
    <name evidence="4" type="ORF">Rsub_07491</name>
</gene>
<dbReference type="Gene3D" id="3.40.50.1820">
    <property type="entry name" value="alpha/beta hydrolase"/>
    <property type="match status" value="1"/>
</dbReference>
<evidence type="ECO:0000256" key="1">
    <source>
        <dbReference type="ARBA" id="ARBA00022801"/>
    </source>
</evidence>
<dbReference type="SUPFAM" id="SSF53474">
    <property type="entry name" value="alpha/beta-Hydrolases"/>
    <property type="match status" value="1"/>
</dbReference>
<dbReference type="AlphaFoldDB" id="A0A2V0PAU7"/>
<organism evidence="4 5">
    <name type="scientific">Raphidocelis subcapitata</name>
    <dbReference type="NCBI Taxonomy" id="307507"/>
    <lineage>
        <taxon>Eukaryota</taxon>
        <taxon>Viridiplantae</taxon>
        <taxon>Chlorophyta</taxon>
        <taxon>core chlorophytes</taxon>
        <taxon>Chlorophyceae</taxon>
        <taxon>CS clade</taxon>
        <taxon>Sphaeropleales</taxon>
        <taxon>Selenastraceae</taxon>
        <taxon>Raphidocelis</taxon>
    </lineage>
</organism>
<dbReference type="Pfam" id="PF03959">
    <property type="entry name" value="FSH1"/>
    <property type="match status" value="1"/>
</dbReference>
<dbReference type="InterPro" id="IPR050593">
    <property type="entry name" value="LovG"/>
</dbReference>
<sequence length="266" mass="29692">MALPARLRVLCLHSWRTSGSIFREQFERARLLPVLEAVADLVFVDAPNPALGRAPKDVREAFPDREYREWFTTEGAEEEIEAFRLTYHGLEASEAFVERTLTELGPFDGIVGFSQGAIMAAAMAAMQRRGTALSGVPPLRFILLFGAAFSEHPRHLEAFLHGRVPIPTLHVIGHRDFVKQHSINLVRQFDAPIIIFHQRGHVIPPLEGPHLAVLRGFLDAILDDKRQGRPPVGWPDAAPAPAPAARLQPRQWRQVAEAGVVRRSKL</sequence>
<evidence type="ECO:0000313" key="5">
    <source>
        <dbReference type="Proteomes" id="UP000247498"/>
    </source>
</evidence>
<reference evidence="4 5" key="1">
    <citation type="journal article" date="2018" name="Sci. Rep.">
        <title>Raphidocelis subcapitata (=Pseudokirchneriella subcapitata) provides an insight into genome evolution and environmental adaptations in the Sphaeropleales.</title>
        <authorList>
            <person name="Suzuki S."/>
            <person name="Yamaguchi H."/>
            <person name="Nakajima N."/>
            <person name="Kawachi M."/>
        </authorList>
    </citation>
    <scope>NUCLEOTIDE SEQUENCE [LARGE SCALE GENOMIC DNA]</scope>
    <source>
        <strain evidence="4 5">NIES-35</strain>
    </source>
</reference>
<dbReference type="InParanoid" id="A0A2V0PAU7"/>
<dbReference type="Proteomes" id="UP000247498">
    <property type="component" value="Unassembled WGS sequence"/>
</dbReference>
<dbReference type="InterPro" id="IPR029058">
    <property type="entry name" value="AB_hydrolase_fold"/>
</dbReference>
<dbReference type="InterPro" id="IPR005645">
    <property type="entry name" value="FSH-like_dom"/>
</dbReference>
<keyword evidence="1" id="KW-0378">Hydrolase</keyword>
<feature type="region of interest" description="Disordered" evidence="2">
    <location>
        <begin position="229"/>
        <end position="251"/>
    </location>
</feature>
<evidence type="ECO:0000313" key="4">
    <source>
        <dbReference type="EMBL" id="GBF94990.1"/>
    </source>
</evidence>
<dbReference type="PANTHER" id="PTHR48070:SF6">
    <property type="entry name" value="ESTERASE OVCA2"/>
    <property type="match status" value="1"/>
</dbReference>
<accession>A0A2V0PAU7</accession>
<protein>
    <recommendedName>
        <fullName evidence="3">Serine hydrolase domain-containing protein</fullName>
    </recommendedName>
</protein>
<feature type="domain" description="Serine hydrolase" evidence="3">
    <location>
        <begin position="6"/>
        <end position="205"/>
    </location>
</feature>
<dbReference type="EMBL" id="BDRX01000058">
    <property type="protein sequence ID" value="GBF94990.1"/>
    <property type="molecule type" value="Genomic_DNA"/>
</dbReference>